<evidence type="ECO:0000313" key="2">
    <source>
        <dbReference type="Proteomes" id="UP000692954"/>
    </source>
</evidence>
<name>A0A8S1RNM3_9CILI</name>
<protein>
    <submittedName>
        <fullName evidence="1">Uncharacterized protein</fullName>
    </submittedName>
</protein>
<gene>
    <name evidence="1" type="ORF">PSON_ATCC_30995.1.T2470006</name>
</gene>
<organism evidence="1 2">
    <name type="scientific">Paramecium sonneborni</name>
    <dbReference type="NCBI Taxonomy" id="65129"/>
    <lineage>
        <taxon>Eukaryota</taxon>
        <taxon>Sar</taxon>
        <taxon>Alveolata</taxon>
        <taxon>Ciliophora</taxon>
        <taxon>Intramacronucleata</taxon>
        <taxon>Oligohymenophorea</taxon>
        <taxon>Peniculida</taxon>
        <taxon>Parameciidae</taxon>
        <taxon>Paramecium</taxon>
    </lineage>
</organism>
<dbReference type="Proteomes" id="UP000692954">
    <property type="component" value="Unassembled WGS sequence"/>
</dbReference>
<dbReference type="AlphaFoldDB" id="A0A8S1RNM3"/>
<keyword evidence="2" id="KW-1185">Reference proteome</keyword>
<evidence type="ECO:0000313" key="1">
    <source>
        <dbReference type="EMBL" id="CAD8129848.1"/>
    </source>
</evidence>
<sequence length="103" mass="12606">MPNKRRVCKNTKEDKQLDYGIRNGCEVPQINGRLQIYSNYKLTQNEQLKKRKQQNQHYFMKLTYFKKLEQFQFQIKLQNDHIYNFQIHNILINNNLCIKITLI</sequence>
<comment type="caution">
    <text evidence="1">The sequence shown here is derived from an EMBL/GenBank/DDBJ whole genome shotgun (WGS) entry which is preliminary data.</text>
</comment>
<dbReference type="EMBL" id="CAJJDN010000247">
    <property type="protein sequence ID" value="CAD8129848.1"/>
    <property type="molecule type" value="Genomic_DNA"/>
</dbReference>
<proteinExistence type="predicted"/>
<reference evidence="1" key="1">
    <citation type="submission" date="2021-01" db="EMBL/GenBank/DDBJ databases">
        <authorList>
            <consortium name="Genoscope - CEA"/>
            <person name="William W."/>
        </authorList>
    </citation>
    <scope>NUCLEOTIDE SEQUENCE</scope>
</reference>
<accession>A0A8S1RNM3</accession>